<sequence>MPRVEQCHVAGCCAALMGHRRIGCCLEHQFTALRARLLTAASMHTALASDASAALPAL</sequence>
<protein>
    <submittedName>
        <fullName evidence="1">Uncharacterized protein</fullName>
    </submittedName>
</protein>
<dbReference type="AlphaFoldDB" id="Q3BQ10"/>
<dbReference type="EMBL" id="AM039952">
    <property type="protein sequence ID" value="CAJ25153.1"/>
    <property type="molecule type" value="Genomic_DNA"/>
</dbReference>
<dbReference type="HOGENOM" id="CLU_2978172_0_0_6"/>
<dbReference type="KEGG" id="xcv:XCV3422"/>
<evidence type="ECO:0000313" key="1">
    <source>
        <dbReference type="EMBL" id="CAJ25153.1"/>
    </source>
</evidence>
<dbReference type="Proteomes" id="UP000007069">
    <property type="component" value="Chromosome"/>
</dbReference>
<gene>
    <name evidence="1" type="ordered locus">XCV3422</name>
</gene>
<evidence type="ECO:0000313" key="2">
    <source>
        <dbReference type="Proteomes" id="UP000007069"/>
    </source>
</evidence>
<name>Q3BQ10_XANE5</name>
<accession>Q3BQ10</accession>
<reference evidence="1 2" key="1">
    <citation type="journal article" date="2005" name="J. Bacteriol.">
        <title>Insights into genome plasticity and pathogenicity of the plant pathogenic Bacterium Xanthomonas campestris pv. vesicatoria revealed by the complete genome sequence.</title>
        <authorList>
            <person name="Thieme F."/>
            <person name="Koebnik R."/>
            <person name="Bekel T."/>
            <person name="Berger C."/>
            <person name="Boch J."/>
            <person name="Buettner D."/>
            <person name="Caldana C."/>
            <person name="Gaigalat L."/>
            <person name="Goesmann A."/>
            <person name="Kay S."/>
            <person name="Kirchner O."/>
            <person name="Lanz C."/>
            <person name="Linke B."/>
            <person name="McHardy A.C."/>
            <person name="Meyer F."/>
            <person name="Mittenhuber G."/>
            <person name="Nies D.H."/>
            <person name="Niesbach-Kloesgen U."/>
            <person name="Patschkowski T."/>
            <person name="Rueckert C."/>
            <person name="Rupp O."/>
            <person name="Schneicker S."/>
            <person name="Schuster S.C."/>
            <person name="Vorhoelter F.J."/>
            <person name="Weber E."/>
            <person name="Puehler A."/>
            <person name="Bonas U."/>
            <person name="Bartels D."/>
            <person name="Kaiser O."/>
        </authorList>
    </citation>
    <scope>NUCLEOTIDE SEQUENCE [LARGE SCALE GENOMIC DNA]</scope>
    <source>
        <strain evidence="1 2">85-10</strain>
    </source>
</reference>
<proteinExistence type="predicted"/>
<organism evidence="2">
    <name type="scientific">Xanthomonas euvesicatoria pv. vesicatoria (strain 85-10)</name>
    <name type="common">Xanthomonas campestris pv. vesicatoria</name>
    <dbReference type="NCBI Taxonomy" id="316273"/>
    <lineage>
        <taxon>Bacteria</taxon>
        <taxon>Pseudomonadati</taxon>
        <taxon>Pseudomonadota</taxon>
        <taxon>Gammaproteobacteria</taxon>
        <taxon>Lysobacterales</taxon>
        <taxon>Lysobacteraceae</taxon>
        <taxon>Xanthomonas</taxon>
    </lineage>
</organism>